<organism evidence="1 2">
    <name type="scientific">Acrobeloides nanus</name>
    <dbReference type="NCBI Taxonomy" id="290746"/>
    <lineage>
        <taxon>Eukaryota</taxon>
        <taxon>Metazoa</taxon>
        <taxon>Ecdysozoa</taxon>
        <taxon>Nematoda</taxon>
        <taxon>Chromadorea</taxon>
        <taxon>Rhabditida</taxon>
        <taxon>Tylenchina</taxon>
        <taxon>Cephalobomorpha</taxon>
        <taxon>Cephaloboidea</taxon>
        <taxon>Cephalobidae</taxon>
        <taxon>Acrobeloides</taxon>
    </lineage>
</organism>
<name>A0A914CSI7_9BILA</name>
<dbReference type="WBParaSite" id="ACRNAN_scaffold14044.g14031.t1">
    <property type="protein sequence ID" value="ACRNAN_scaffold14044.g14031.t1"/>
    <property type="gene ID" value="ACRNAN_scaffold14044.g14031"/>
</dbReference>
<dbReference type="Proteomes" id="UP000887540">
    <property type="component" value="Unplaced"/>
</dbReference>
<accession>A0A914CSI7</accession>
<dbReference type="AlphaFoldDB" id="A0A914CSI7"/>
<keyword evidence="1" id="KW-1185">Reference proteome</keyword>
<sequence length="140" mass="15952">MVIQRVGHVIYKVKLNKIGIATRHINQLKPRASADSGDDQPFRELLEAYELPFSKAPTQFKQISQSTDLEVSPIQKTCVQFHAHSPKFEDQLHLDNNDDLPEIVNAPGSTTQLRDNMNLMLHLTEVLMMRPILFGLFNLC</sequence>
<protein>
    <submittedName>
        <fullName evidence="2">Uncharacterized protein</fullName>
    </submittedName>
</protein>
<reference evidence="2" key="1">
    <citation type="submission" date="2022-11" db="UniProtKB">
        <authorList>
            <consortium name="WormBaseParasite"/>
        </authorList>
    </citation>
    <scope>IDENTIFICATION</scope>
</reference>
<evidence type="ECO:0000313" key="1">
    <source>
        <dbReference type="Proteomes" id="UP000887540"/>
    </source>
</evidence>
<evidence type="ECO:0000313" key="2">
    <source>
        <dbReference type="WBParaSite" id="ACRNAN_scaffold14044.g14031.t1"/>
    </source>
</evidence>
<proteinExistence type="predicted"/>